<evidence type="ECO:0000256" key="1">
    <source>
        <dbReference type="SAM" id="MobiDB-lite"/>
    </source>
</evidence>
<name>A0A2Z7CDH1_9LAMI</name>
<dbReference type="Proteomes" id="UP000250235">
    <property type="component" value="Unassembled WGS sequence"/>
</dbReference>
<organism evidence="2 3">
    <name type="scientific">Dorcoceras hygrometricum</name>
    <dbReference type="NCBI Taxonomy" id="472368"/>
    <lineage>
        <taxon>Eukaryota</taxon>
        <taxon>Viridiplantae</taxon>
        <taxon>Streptophyta</taxon>
        <taxon>Embryophyta</taxon>
        <taxon>Tracheophyta</taxon>
        <taxon>Spermatophyta</taxon>
        <taxon>Magnoliopsida</taxon>
        <taxon>eudicotyledons</taxon>
        <taxon>Gunneridae</taxon>
        <taxon>Pentapetalae</taxon>
        <taxon>asterids</taxon>
        <taxon>lamiids</taxon>
        <taxon>Lamiales</taxon>
        <taxon>Gesneriaceae</taxon>
        <taxon>Didymocarpoideae</taxon>
        <taxon>Trichosporeae</taxon>
        <taxon>Loxocarpinae</taxon>
        <taxon>Dorcoceras</taxon>
    </lineage>
</organism>
<accession>A0A2Z7CDH1</accession>
<evidence type="ECO:0008006" key="4">
    <source>
        <dbReference type="Google" id="ProtNLM"/>
    </source>
</evidence>
<sequence>MGAGPSQEKDQASDPNKETTNSRTTYNDTEVTRSATTQVPLPHNWEGIVKDADSPIEISSTNMQQLHDQLYAGIFLNQNRKANYKQEWQKYWVEKETNNNCFMLFARDLSITWAEDGRFWNWPLVQESSDVTIAAAELLNVCWLEVHGRFQIARLSPGTTYNVTFIVKLNEPIYGWEVPVNIRLTLPDGSRQEHKENLMEKPRGRWIQIPVGEVKASAEKVGEMEFSLYEYEGGQWKRGLLIKGVSIQPKA</sequence>
<keyword evidence="3" id="KW-1185">Reference proteome</keyword>
<evidence type="ECO:0000313" key="3">
    <source>
        <dbReference type="Proteomes" id="UP000250235"/>
    </source>
</evidence>
<feature type="region of interest" description="Disordered" evidence="1">
    <location>
        <begin position="1"/>
        <end position="38"/>
    </location>
</feature>
<dbReference type="AlphaFoldDB" id="A0A2Z7CDH1"/>
<gene>
    <name evidence="2" type="ORF">F511_38538</name>
</gene>
<dbReference type="EMBL" id="KQ999018">
    <property type="protein sequence ID" value="KZV42513.1"/>
    <property type="molecule type" value="Genomic_DNA"/>
</dbReference>
<dbReference type="OrthoDB" id="533833at2759"/>
<feature type="compositionally biased region" description="Polar residues" evidence="1">
    <location>
        <begin position="18"/>
        <end position="38"/>
    </location>
</feature>
<dbReference type="InterPro" id="IPR052147">
    <property type="entry name" value="PP2-like/Lectin"/>
</dbReference>
<dbReference type="InterPro" id="IPR025886">
    <property type="entry name" value="PP2-like"/>
</dbReference>
<dbReference type="PANTHER" id="PTHR48478:SF1">
    <property type="entry name" value="LECTIN-LIKE"/>
    <property type="match status" value="1"/>
</dbReference>
<evidence type="ECO:0000313" key="2">
    <source>
        <dbReference type="EMBL" id="KZV42513.1"/>
    </source>
</evidence>
<dbReference type="PANTHER" id="PTHR48478">
    <property type="entry name" value="LECTIN-LIKE"/>
    <property type="match status" value="1"/>
</dbReference>
<reference evidence="2 3" key="1">
    <citation type="journal article" date="2015" name="Proc. Natl. Acad. Sci. U.S.A.">
        <title>The resurrection genome of Boea hygrometrica: A blueprint for survival of dehydration.</title>
        <authorList>
            <person name="Xiao L."/>
            <person name="Yang G."/>
            <person name="Zhang L."/>
            <person name="Yang X."/>
            <person name="Zhao S."/>
            <person name="Ji Z."/>
            <person name="Zhou Q."/>
            <person name="Hu M."/>
            <person name="Wang Y."/>
            <person name="Chen M."/>
            <person name="Xu Y."/>
            <person name="Jin H."/>
            <person name="Xiao X."/>
            <person name="Hu G."/>
            <person name="Bao F."/>
            <person name="Hu Y."/>
            <person name="Wan P."/>
            <person name="Li L."/>
            <person name="Deng X."/>
            <person name="Kuang T."/>
            <person name="Xiang C."/>
            <person name="Zhu J.K."/>
            <person name="Oliver M.J."/>
            <person name="He Y."/>
        </authorList>
    </citation>
    <scope>NUCLEOTIDE SEQUENCE [LARGE SCALE GENOMIC DNA]</scope>
    <source>
        <strain evidence="3">cv. XS01</strain>
    </source>
</reference>
<dbReference type="Pfam" id="PF14299">
    <property type="entry name" value="PP2"/>
    <property type="match status" value="1"/>
</dbReference>
<protein>
    <recommendedName>
        <fullName evidence="4">Protein PHLOEM PROTEIN 2-LIKE A1-like</fullName>
    </recommendedName>
</protein>
<feature type="compositionally biased region" description="Basic and acidic residues" evidence="1">
    <location>
        <begin position="7"/>
        <end position="17"/>
    </location>
</feature>
<dbReference type="GO" id="GO:0030246">
    <property type="term" value="F:carbohydrate binding"/>
    <property type="evidence" value="ECO:0007669"/>
    <property type="project" value="InterPro"/>
</dbReference>
<proteinExistence type="predicted"/>